<evidence type="ECO:0000313" key="6">
    <source>
        <dbReference type="EMBL" id="MBL4935818.1"/>
    </source>
</evidence>
<comment type="caution">
    <text evidence="6">The sequence shown here is derived from an EMBL/GenBank/DDBJ whole genome shotgun (WGS) entry which is preliminary data.</text>
</comment>
<evidence type="ECO:0000313" key="7">
    <source>
        <dbReference type="Proteomes" id="UP000632377"/>
    </source>
</evidence>
<dbReference type="InterPro" id="IPR018165">
    <property type="entry name" value="Ala-tRNA-synth_IIc_core"/>
</dbReference>
<dbReference type="InterPro" id="IPR009000">
    <property type="entry name" value="Transl_B-barrel_sf"/>
</dbReference>
<gene>
    <name evidence="6" type="ORF">JK636_08605</name>
</gene>
<dbReference type="Gene3D" id="3.30.980.10">
    <property type="entry name" value="Threonyl-trna Synthetase, Chain A, domain 2"/>
    <property type="match status" value="1"/>
</dbReference>
<comment type="cofactor">
    <cofactor evidence="1">
        <name>Zn(2+)</name>
        <dbReference type="ChEBI" id="CHEBI:29105"/>
    </cofactor>
</comment>
<dbReference type="InterPro" id="IPR018163">
    <property type="entry name" value="Thr/Ala-tRNA-synth_IIc_edit"/>
</dbReference>
<keyword evidence="4" id="KW-0862">Zinc</keyword>
<evidence type="ECO:0000256" key="3">
    <source>
        <dbReference type="ARBA" id="ARBA00022723"/>
    </source>
</evidence>
<dbReference type="Gene3D" id="2.40.30.130">
    <property type="match status" value="1"/>
</dbReference>
<dbReference type="SUPFAM" id="SSF50447">
    <property type="entry name" value="Translation proteins"/>
    <property type="match status" value="1"/>
</dbReference>
<dbReference type="SUPFAM" id="SSF55186">
    <property type="entry name" value="ThrRS/AlaRS common domain"/>
    <property type="match status" value="1"/>
</dbReference>
<dbReference type="InterPro" id="IPR012947">
    <property type="entry name" value="tRNA_SAD"/>
</dbReference>
<dbReference type="PANTHER" id="PTHR43462:SF1">
    <property type="entry name" value="ALANYL-TRNA EDITING PROTEIN AARSD1"/>
    <property type="match status" value="1"/>
</dbReference>
<keyword evidence="7" id="KW-1185">Reference proteome</keyword>
<evidence type="ECO:0000256" key="1">
    <source>
        <dbReference type="ARBA" id="ARBA00001947"/>
    </source>
</evidence>
<protein>
    <submittedName>
        <fullName evidence="6">Alanyl-tRNA editing protein</fullName>
    </submittedName>
</protein>
<comment type="subcellular location">
    <subcellularLocation>
        <location evidence="2">Cytoplasm</location>
    </subcellularLocation>
</comment>
<proteinExistence type="predicted"/>
<name>A0ABS1T905_9CLOT</name>
<dbReference type="EMBL" id="JAESWC010000002">
    <property type="protein sequence ID" value="MBL4935818.1"/>
    <property type="molecule type" value="Genomic_DNA"/>
</dbReference>
<dbReference type="InterPro" id="IPR051335">
    <property type="entry name" value="Alanyl-tRNA_Editing_Enzymes"/>
</dbReference>
<keyword evidence="3" id="KW-0479">Metal-binding</keyword>
<dbReference type="RefSeq" id="WP_202748407.1">
    <property type="nucleotide sequence ID" value="NZ_JAESWC010000002.1"/>
</dbReference>
<sequence>MTEKLYYVNPYLKEWEAEIIEAINKEDKVLVVLNKTAFYPEGGGQPSDRGFIGENEVLDVFEDGEVIYHVLNKAPKEILVKCTIEFNRRYDLMQQHTGQHLLSSVFYDKYKGETSSFHIGEEYVSIDISIPDMSEHIVEEVENLVNELICKDIKLKSYIIEKKELIKIPLRKVPKVEEDIRIIEIENIDYSPCCGTHLKSTGELGVIKVVKFERYKGATRVYFKCGKRALNDFQNKHNIVQNLSKMLGVDIEMLENKVKNNMENLSSMFKDLKELKESLYAYEARDIINNADSKIICIGFKEKTFDEVQSLGRIILQEGSFLLIVFSEIDNKLWFAHDGNMDINCGKVFKESLGEYNGRGGGNDKQAQAAFTDIKSLLEFFDFLYEKYKL</sequence>
<accession>A0ABS1T905</accession>
<dbReference type="InterPro" id="IPR018164">
    <property type="entry name" value="Ala-tRNA-synth_IIc_N"/>
</dbReference>
<dbReference type="Gene3D" id="3.10.310.40">
    <property type="match status" value="1"/>
</dbReference>
<dbReference type="SMART" id="SM00863">
    <property type="entry name" value="tRNA_SAD"/>
    <property type="match status" value="1"/>
</dbReference>
<evidence type="ECO:0000259" key="5">
    <source>
        <dbReference type="PROSITE" id="PS50860"/>
    </source>
</evidence>
<dbReference type="Pfam" id="PF07973">
    <property type="entry name" value="tRNA_SAD"/>
    <property type="match status" value="1"/>
</dbReference>
<reference evidence="6 7" key="1">
    <citation type="submission" date="2021-01" db="EMBL/GenBank/DDBJ databases">
        <title>Genome public.</title>
        <authorList>
            <person name="Liu C."/>
            <person name="Sun Q."/>
        </authorList>
    </citation>
    <scope>NUCLEOTIDE SEQUENCE [LARGE SCALE GENOMIC DNA]</scope>
    <source>
        <strain evidence="6 7">YIM B02515</strain>
    </source>
</reference>
<dbReference type="PROSITE" id="PS50860">
    <property type="entry name" value="AA_TRNA_LIGASE_II_ALA"/>
    <property type="match status" value="1"/>
</dbReference>
<dbReference type="Proteomes" id="UP000632377">
    <property type="component" value="Unassembled WGS sequence"/>
</dbReference>
<feature type="domain" description="Alanyl-transfer RNA synthetases family profile" evidence="5">
    <location>
        <begin position="1"/>
        <end position="235"/>
    </location>
</feature>
<dbReference type="Pfam" id="PF01411">
    <property type="entry name" value="tRNA-synt_2c"/>
    <property type="match status" value="1"/>
</dbReference>
<dbReference type="PANTHER" id="PTHR43462">
    <property type="entry name" value="ALANYL-TRNA EDITING PROTEIN"/>
    <property type="match status" value="1"/>
</dbReference>
<organism evidence="6 7">
    <name type="scientific">Clostridium rhizosphaerae</name>
    <dbReference type="NCBI Taxonomy" id="2803861"/>
    <lineage>
        <taxon>Bacteria</taxon>
        <taxon>Bacillati</taxon>
        <taxon>Bacillota</taxon>
        <taxon>Clostridia</taxon>
        <taxon>Eubacteriales</taxon>
        <taxon>Clostridiaceae</taxon>
        <taxon>Clostridium</taxon>
    </lineage>
</organism>
<evidence type="ECO:0000256" key="2">
    <source>
        <dbReference type="ARBA" id="ARBA00004496"/>
    </source>
</evidence>
<evidence type="ECO:0000256" key="4">
    <source>
        <dbReference type="ARBA" id="ARBA00022833"/>
    </source>
</evidence>